<evidence type="ECO:0000256" key="3">
    <source>
        <dbReference type="SAM" id="MobiDB-lite"/>
    </source>
</evidence>
<dbReference type="PROSITE" id="PS01031">
    <property type="entry name" value="SHSP"/>
    <property type="match status" value="1"/>
</dbReference>
<dbReference type="SUPFAM" id="SSF49764">
    <property type="entry name" value="HSP20-like chaperones"/>
    <property type="match status" value="1"/>
</dbReference>
<dbReference type="InterPro" id="IPR002068">
    <property type="entry name" value="A-crystallin/Hsp20_dom"/>
</dbReference>
<comment type="caution">
    <text evidence="5">The sequence shown here is derived from an EMBL/GenBank/DDBJ whole genome shotgun (WGS) entry which is preliminary data.</text>
</comment>
<evidence type="ECO:0000313" key="5">
    <source>
        <dbReference type="EMBL" id="GIG44820.1"/>
    </source>
</evidence>
<protein>
    <recommendedName>
        <fullName evidence="4">SHSP domain-containing protein</fullName>
    </recommendedName>
</protein>
<feature type="compositionally biased region" description="Polar residues" evidence="3">
    <location>
        <begin position="105"/>
        <end position="115"/>
    </location>
</feature>
<dbReference type="AlphaFoldDB" id="A0A919PH86"/>
<feature type="compositionally biased region" description="Low complexity" evidence="3">
    <location>
        <begin position="70"/>
        <end position="97"/>
    </location>
</feature>
<reference evidence="5" key="1">
    <citation type="submission" date="2021-01" db="EMBL/GenBank/DDBJ databases">
        <title>Whole genome shotgun sequence of Dactylosporangium siamense NBRC 106093.</title>
        <authorList>
            <person name="Komaki H."/>
            <person name="Tamura T."/>
        </authorList>
    </citation>
    <scope>NUCLEOTIDE SEQUENCE</scope>
    <source>
        <strain evidence="5">NBRC 106093</strain>
    </source>
</reference>
<dbReference type="Pfam" id="PF00011">
    <property type="entry name" value="HSP20"/>
    <property type="match status" value="1"/>
</dbReference>
<accession>A0A919PH86</accession>
<evidence type="ECO:0000256" key="2">
    <source>
        <dbReference type="RuleBase" id="RU003616"/>
    </source>
</evidence>
<name>A0A919PH86_9ACTN</name>
<dbReference type="EMBL" id="BONQ01000045">
    <property type="protein sequence ID" value="GIG44820.1"/>
    <property type="molecule type" value="Genomic_DNA"/>
</dbReference>
<sequence length="124" mass="12337">MPLSRWNPSDALARIESEVGHAASHAHSASVSTATDGDDLVITVDGVNASDVDVQVSGGRLTIKGGGGTSTSSHSSEGGATFSSSSSSSSSFSRSFSLPDGVTESDVSTTPSANGVTVRIHNAA</sequence>
<organism evidence="5 6">
    <name type="scientific">Dactylosporangium siamense</name>
    <dbReference type="NCBI Taxonomy" id="685454"/>
    <lineage>
        <taxon>Bacteria</taxon>
        <taxon>Bacillati</taxon>
        <taxon>Actinomycetota</taxon>
        <taxon>Actinomycetes</taxon>
        <taxon>Micromonosporales</taxon>
        <taxon>Micromonosporaceae</taxon>
        <taxon>Dactylosporangium</taxon>
    </lineage>
</organism>
<evidence type="ECO:0000256" key="1">
    <source>
        <dbReference type="PROSITE-ProRule" id="PRU00285"/>
    </source>
</evidence>
<dbReference type="Gene3D" id="2.60.40.790">
    <property type="match status" value="1"/>
</dbReference>
<proteinExistence type="inferred from homology"/>
<keyword evidence="6" id="KW-1185">Reference proteome</keyword>
<dbReference type="Proteomes" id="UP000660611">
    <property type="component" value="Unassembled WGS sequence"/>
</dbReference>
<dbReference type="RefSeq" id="WP_203846646.1">
    <property type="nucleotide sequence ID" value="NZ_BAAAVW010000007.1"/>
</dbReference>
<dbReference type="CDD" id="cd00298">
    <property type="entry name" value="ACD_sHsps_p23-like"/>
    <property type="match status" value="1"/>
</dbReference>
<evidence type="ECO:0000259" key="4">
    <source>
        <dbReference type="PROSITE" id="PS01031"/>
    </source>
</evidence>
<feature type="domain" description="SHSP" evidence="4">
    <location>
        <begin position="20"/>
        <end position="124"/>
    </location>
</feature>
<evidence type="ECO:0000313" key="6">
    <source>
        <dbReference type="Proteomes" id="UP000660611"/>
    </source>
</evidence>
<dbReference type="InterPro" id="IPR008978">
    <property type="entry name" value="HSP20-like_chaperone"/>
</dbReference>
<gene>
    <name evidence="5" type="ORF">Dsi01nite_028610</name>
</gene>
<comment type="similarity">
    <text evidence="1 2">Belongs to the small heat shock protein (HSP20) family.</text>
</comment>
<feature type="region of interest" description="Disordered" evidence="3">
    <location>
        <begin position="58"/>
        <end position="124"/>
    </location>
</feature>